<evidence type="ECO:0000256" key="2">
    <source>
        <dbReference type="ARBA" id="ARBA00022630"/>
    </source>
</evidence>
<dbReference type="GO" id="GO:0103075">
    <property type="term" value="F:indole-3-pyruvate monooxygenase activity"/>
    <property type="evidence" value="ECO:0007669"/>
    <property type="project" value="UniProtKB-EC"/>
</dbReference>
<keyword evidence="4 6" id="KW-0560">Oxidoreductase</keyword>
<reference evidence="8 9" key="1">
    <citation type="journal article" date="2020" name="Nat. Food">
        <title>A phased Vanilla planifolia genome enables genetic improvement of flavour and production.</title>
        <authorList>
            <person name="Hasing T."/>
            <person name="Tang H."/>
            <person name="Brym M."/>
            <person name="Khazi F."/>
            <person name="Huang T."/>
            <person name="Chambers A.H."/>
        </authorList>
    </citation>
    <scope>NUCLEOTIDE SEQUENCE [LARGE SCALE GENOMIC DNA]</scope>
    <source>
        <tissue evidence="8">Leaf</tissue>
    </source>
</reference>
<evidence type="ECO:0000313" key="8">
    <source>
        <dbReference type="EMBL" id="KAG0463825.1"/>
    </source>
</evidence>
<name>A0A835UK95_VANPL</name>
<dbReference type="InterPro" id="IPR036188">
    <property type="entry name" value="FAD/NAD-bd_sf"/>
</dbReference>
<keyword evidence="7" id="KW-0472">Membrane</keyword>
<dbReference type="PIRSF" id="PIRSF000332">
    <property type="entry name" value="FMO"/>
    <property type="match status" value="1"/>
</dbReference>
<dbReference type="OrthoDB" id="5574975at2759"/>
<keyword evidence="6" id="KW-0503">Monooxygenase</keyword>
<dbReference type="PROSITE" id="PS51257">
    <property type="entry name" value="PROKAR_LIPOPROTEIN"/>
    <property type="match status" value="1"/>
</dbReference>
<evidence type="ECO:0000313" key="9">
    <source>
        <dbReference type="Proteomes" id="UP000636800"/>
    </source>
</evidence>
<comment type="catalytic activity">
    <reaction evidence="5">
        <text>indole-3-pyruvate + NADPH + O2 + H(+) = (indol-3-yl)acetate + CO2 + NADP(+) + H2O</text>
        <dbReference type="Rhea" id="RHEA:34331"/>
        <dbReference type="ChEBI" id="CHEBI:15377"/>
        <dbReference type="ChEBI" id="CHEBI:15378"/>
        <dbReference type="ChEBI" id="CHEBI:15379"/>
        <dbReference type="ChEBI" id="CHEBI:16526"/>
        <dbReference type="ChEBI" id="CHEBI:17640"/>
        <dbReference type="ChEBI" id="CHEBI:30854"/>
        <dbReference type="ChEBI" id="CHEBI:57783"/>
        <dbReference type="ChEBI" id="CHEBI:58349"/>
        <dbReference type="EC" id="1.14.13.168"/>
    </reaction>
</comment>
<gene>
    <name evidence="8" type="ORF">HPP92_019894</name>
</gene>
<evidence type="ECO:0000256" key="6">
    <source>
        <dbReference type="RuleBase" id="RU361177"/>
    </source>
</evidence>
<dbReference type="PANTHER" id="PTHR43539">
    <property type="entry name" value="FLAVIN-BINDING MONOOXYGENASE-LIKE PROTEIN (AFU_ORTHOLOGUE AFUA_4G09220)"/>
    <property type="match status" value="1"/>
</dbReference>
<dbReference type="AlphaFoldDB" id="A0A835UK95"/>
<dbReference type="InterPro" id="IPR020946">
    <property type="entry name" value="Flavin_mOase-like"/>
</dbReference>
<dbReference type="GO" id="GO:0050660">
    <property type="term" value="F:flavin adenine dinucleotide binding"/>
    <property type="evidence" value="ECO:0007669"/>
    <property type="project" value="InterPro"/>
</dbReference>
<keyword evidence="7" id="KW-1133">Transmembrane helix</keyword>
<dbReference type="InterPro" id="IPR000960">
    <property type="entry name" value="Flavin_mOase"/>
</dbReference>
<accession>A0A835UK95</accession>
<dbReference type="PANTHER" id="PTHR43539:SF9">
    <property type="entry name" value="INDOLE-3-PYRUVATE MONOOXYGENASE YUCCA11-RELATED"/>
    <property type="match status" value="1"/>
</dbReference>
<dbReference type="Proteomes" id="UP000636800">
    <property type="component" value="Chromosome 10"/>
</dbReference>
<comment type="similarity">
    <text evidence="1 6">Belongs to the FMO family.</text>
</comment>
<keyword evidence="9" id="KW-1185">Reference proteome</keyword>
<dbReference type="InterPro" id="IPR050982">
    <property type="entry name" value="Auxin_biosynth/cation_transpt"/>
</dbReference>
<evidence type="ECO:0000256" key="4">
    <source>
        <dbReference type="ARBA" id="ARBA00023002"/>
    </source>
</evidence>
<keyword evidence="3 6" id="KW-0274">FAD</keyword>
<dbReference type="EMBL" id="JADCNL010000010">
    <property type="protein sequence ID" value="KAG0463825.1"/>
    <property type="molecule type" value="Genomic_DNA"/>
</dbReference>
<evidence type="ECO:0000256" key="7">
    <source>
        <dbReference type="SAM" id="Phobius"/>
    </source>
</evidence>
<comment type="cofactor">
    <cofactor evidence="6">
        <name>FAD</name>
        <dbReference type="ChEBI" id="CHEBI:57692"/>
    </cofactor>
</comment>
<dbReference type="Gene3D" id="3.50.50.60">
    <property type="entry name" value="FAD/NAD(P)-binding domain"/>
    <property type="match status" value="1"/>
</dbReference>
<feature type="transmembrane region" description="Helical" evidence="7">
    <location>
        <begin position="12"/>
        <end position="37"/>
    </location>
</feature>
<proteinExistence type="inferred from homology"/>
<organism evidence="8 9">
    <name type="scientific">Vanilla planifolia</name>
    <name type="common">Vanilla</name>
    <dbReference type="NCBI Taxonomy" id="51239"/>
    <lineage>
        <taxon>Eukaryota</taxon>
        <taxon>Viridiplantae</taxon>
        <taxon>Streptophyta</taxon>
        <taxon>Embryophyta</taxon>
        <taxon>Tracheophyta</taxon>
        <taxon>Spermatophyta</taxon>
        <taxon>Magnoliopsida</taxon>
        <taxon>Liliopsida</taxon>
        <taxon>Asparagales</taxon>
        <taxon>Orchidaceae</taxon>
        <taxon>Vanilloideae</taxon>
        <taxon>Vanilleae</taxon>
        <taxon>Vanilla</taxon>
    </lineage>
</organism>
<dbReference type="PRINTS" id="PR00368">
    <property type="entry name" value="FADPNR"/>
</dbReference>
<comment type="caution">
    <text evidence="8">The sequence shown here is derived from an EMBL/GenBank/DDBJ whole genome shotgun (WGS) entry which is preliminary data.</text>
</comment>
<evidence type="ECO:0000256" key="1">
    <source>
        <dbReference type="ARBA" id="ARBA00009183"/>
    </source>
</evidence>
<dbReference type="GO" id="GO:0004499">
    <property type="term" value="F:N,N-dimethylaniline monooxygenase activity"/>
    <property type="evidence" value="ECO:0007669"/>
    <property type="project" value="InterPro"/>
</dbReference>
<evidence type="ECO:0000256" key="5">
    <source>
        <dbReference type="ARBA" id="ARBA00047707"/>
    </source>
</evidence>
<dbReference type="GO" id="GO:0050661">
    <property type="term" value="F:NADP binding"/>
    <property type="evidence" value="ECO:0007669"/>
    <property type="project" value="InterPro"/>
</dbReference>
<evidence type="ECO:0000256" key="3">
    <source>
        <dbReference type="ARBA" id="ARBA00022827"/>
    </source>
</evidence>
<dbReference type="SUPFAM" id="SSF51905">
    <property type="entry name" value="FAD/NAD(P)-binding domain"/>
    <property type="match status" value="2"/>
</dbReference>
<keyword evidence="2 6" id="KW-0285">Flavoprotein</keyword>
<sequence>MWNEREDSDCRVIIVGAGPSGLATAACLSVLSIPYVVLERDDCIASLWRHRAYDRLSLHLAKRFCELPHFPHPSTAPTYIPKDRFLRYLDDYAARFRISPRLGSEVLSAVREAGPHRGWVVKVNNPDEGNPSSEFVGGFLVVATGENGEPHLPQFKGLGSFPGTIIHSSQYKSGCTFRGKNVLVVGCGNSGMEIAFDLCNHGALPSISVRSEFHVASREIIHFGMLLLKYRLPLSLVDKIVLALCKLKYGDLSKYGIIRPKEGVFFLKATEGRSAVIDVGTVKKIKTGEIQVLPGVSTIEGDRVVFSNGSSHYFDAIIFATGYRSVANNWLKEDGQLLNAKGLPTRRFPNHWKGDNGVYCVGFGNRGLDGISSDAKLVANDIDMVLRAKASMEKFNKGD</sequence>
<dbReference type="PRINTS" id="PR00469">
    <property type="entry name" value="PNDRDTASEII"/>
</dbReference>
<dbReference type="Pfam" id="PF00743">
    <property type="entry name" value="FMO-like"/>
    <property type="match status" value="1"/>
</dbReference>
<keyword evidence="7" id="KW-0812">Transmembrane</keyword>
<protein>
    <recommendedName>
        <fullName evidence="6">Flavin-containing monooxygenase</fullName>
        <ecNumber evidence="6">1.-.-.-</ecNumber>
    </recommendedName>
</protein>
<dbReference type="EC" id="1.-.-.-" evidence="6"/>